<protein>
    <submittedName>
        <fullName evidence="1">MKKS centrosomal shuttling protein</fullName>
    </submittedName>
</protein>
<dbReference type="RefSeq" id="XP_042189263.1">
    <property type="nucleotide sequence ID" value="XM_042333329.1"/>
</dbReference>
<dbReference type="GO" id="GO:0051131">
    <property type="term" value="P:chaperone-mediated protein complex assembly"/>
    <property type="evidence" value="ECO:0007669"/>
    <property type="project" value="TreeGrafter"/>
</dbReference>
<dbReference type="PANTHER" id="PTHR46787:SF1">
    <property type="entry name" value="MOLECULAR CHAPERONE MKKS"/>
    <property type="match status" value="1"/>
</dbReference>
<dbReference type="CTD" id="8195"/>
<dbReference type="GO" id="GO:0006457">
    <property type="term" value="P:protein folding"/>
    <property type="evidence" value="ECO:0007669"/>
    <property type="project" value="InterPro"/>
</dbReference>
<dbReference type="Ensembl" id="ENSCMIT00000011692.1">
    <property type="protein sequence ID" value="ENSCMIP00000011411.1"/>
    <property type="gene ID" value="ENSCMIG00000005928.1"/>
</dbReference>
<proteinExistence type="predicted"/>
<dbReference type="InterPro" id="IPR027413">
    <property type="entry name" value="GROEL-like_equatorial_sf"/>
</dbReference>
<dbReference type="GO" id="GO:0005737">
    <property type="term" value="C:cytoplasm"/>
    <property type="evidence" value="ECO:0007669"/>
    <property type="project" value="TreeGrafter"/>
</dbReference>
<reference evidence="1" key="5">
    <citation type="submission" date="2025-09" db="UniProtKB">
        <authorList>
            <consortium name="Ensembl"/>
        </authorList>
    </citation>
    <scope>IDENTIFICATION</scope>
</reference>
<dbReference type="InterPro" id="IPR002423">
    <property type="entry name" value="Cpn60/GroEL/TCP-1"/>
</dbReference>
<reference evidence="2" key="1">
    <citation type="journal article" date="2006" name="Science">
        <title>Ancient noncoding elements conserved in the human genome.</title>
        <authorList>
            <person name="Venkatesh B."/>
            <person name="Kirkness E.F."/>
            <person name="Loh Y.H."/>
            <person name="Halpern A.L."/>
            <person name="Lee A.P."/>
            <person name="Johnson J."/>
            <person name="Dandona N."/>
            <person name="Viswanathan L.D."/>
            <person name="Tay A."/>
            <person name="Venter J.C."/>
            <person name="Strausberg R.L."/>
            <person name="Brenner S."/>
        </authorList>
    </citation>
    <scope>NUCLEOTIDE SEQUENCE [LARGE SCALE GENOMIC DNA]</scope>
</reference>
<dbReference type="InterPro" id="IPR028790">
    <property type="entry name" value="MKKS"/>
</dbReference>
<dbReference type="PANTHER" id="PTHR46787">
    <property type="entry name" value="SYNDROMES PUTATIVE CHAPERONIN-RELATED"/>
    <property type="match status" value="1"/>
</dbReference>
<dbReference type="SUPFAM" id="SSF52029">
    <property type="entry name" value="GroEL apical domain-like"/>
    <property type="match status" value="1"/>
</dbReference>
<dbReference type="GO" id="GO:1902636">
    <property type="term" value="C:kinociliary basal body"/>
    <property type="evidence" value="ECO:0007669"/>
    <property type="project" value="TreeGrafter"/>
</dbReference>
<dbReference type="KEGG" id="cmk:103186435"/>
<organism evidence="1 2">
    <name type="scientific">Callorhinchus milii</name>
    <name type="common">Ghost shark</name>
    <dbReference type="NCBI Taxonomy" id="7868"/>
    <lineage>
        <taxon>Eukaryota</taxon>
        <taxon>Metazoa</taxon>
        <taxon>Chordata</taxon>
        <taxon>Craniata</taxon>
        <taxon>Vertebrata</taxon>
        <taxon>Chondrichthyes</taxon>
        <taxon>Holocephali</taxon>
        <taxon>Chimaeriformes</taxon>
        <taxon>Callorhinchidae</taxon>
        <taxon>Callorhinchus</taxon>
    </lineage>
</organism>
<dbReference type="OMA" id="LFVCQKV"/>
<evidence type="ECO:0000313" key="2">
    <source>
        <dbReference type="Proteomes" id="UP000314986"/>
    </source>
</evidence>
<accession>A0A4W3H6P9</accession>
<dbReference type="GO" id="GO:0005524">
    <property type="term" value="F:ATP binding"/>
    <property type="evidence" value="ECO:0007669"/>
    <property type="project" value="InterPro"/>
</dbReference>
<dbReference type="InParanoid" id="A0A4W3H6P9"/>
<dbReference type="GO" id="GO:0005634">
    <property type="term" value="C:nucleus"/>
    <property type="evidence" value="ECO:0007669"/>
    <property type="project" value="TreeGrafter"/>
</dbReference>
<reference evidence="2" key="3">
    <citation type="journal article" date="2014" name="Nature">
        <title>Elephant shark genome provides unique insights into gnathostome evolution.</title>
        <authorList>
            <consortium name="International Elephant Shark Genome Sequencing Consortium"/>
            <person name="Venkatesh B."/>
            <person name="Lee A.P."/>
            <person name="Ravi V."/>
            <person name="Maurya A.K."/>
            <person name="Lian M.M."/>
            <person name="Swann J.B."/>
            <person name="Ohta Y."/>
            <person name="Flajnik M.F."/>
            <person name="Sutoh Y."/>
            <person name="Kasahara M."/>
            <person name="Hoon S."/>
            <person name="Gangu V."/>
            <person name="Roy S.W."/>
            <person name="Irimia M."/>
            <person name="Korzh V."/>
            <person name="Kondrychyn I."/>
            <person name="Lim Z.W."/>
            <person name="Tay B.H."/>
            <person name="Tohari S."/>
            <person name="Kong K.W."/>
            <person name="Ho S."/>
            <person name="Lorente-Galdos B."/>
            <person name="Quilez J."/>
            <person name="Marques-Bonet T."/>
            <person name="Raney B.J."/>
            <person name="Ingham P.W."/>
            <person name="Tay A."/>
            <person name="Hillier L.W."/>
            <person name="Minx P."/>
            <person name="Boehm T."/>
            <person name="Wilson R.K."/>
            <person name="Brenner S."/>
            <person name="Warren W.C."/>
        </authorList>
    </citation>
    <scope>NUCLEOTIDE SEQUENCE [LARGE SCALE GENOMIC DNA]</scope>
</reference>
<dbReference type="Pfam" id="PF00118">
    <property type="entry name" value="Cpn60_TCP1"/>
    <property type="match status" value="1"/>
</dbReference>
<name>A0A4W3H6P9_CALMI</name>
<dbReference type="OrthoDB" id="528704at2759"/>
<dbReference type="InterPro" id="IPR027409">
    <property type="entry name" value="GroEL-like_apical_dom_sf"/>
</dbReference>
<keyword evidence="2" id="KW-1185">Reference proteome</keyword>
<gene>
    <name evidence="1" type="primary">mkks</name>
</gene>
<dbReference type="GeneTree" id="ENSGT00390000007214"/>
<dbReference type="GO" id="GO:0051082">
    <property type="term" value="F:unfolded protein binding"/>
    <property type="evidence" value="ECO:0007669"/>
    <property type="project" value="InterPro"/>
</dbReference>
<dbReference type="AlphaFoldDB" id="A0A4W3H6P9"/>
<dbReference type="GO" id="GO:0032502">
    <property type="term" value="P:developmental process"/>
    <property type="evidence" value="ECO:0007669"/>
    <property type="project" value="TreeGrafter"/>
</dbReference>
<dbReference type="STRING" id="7868.ENSCMIP00000011411"/>
<sequence>MSCVASETPSFCYSGPLNNEDVCQAISTFRCIVQSCYGPFGRLKLIHNAMGGYVQTTSQSSALLRSVSVSHPVVKWLITSVSRHVSQFSDSGLFTAVLCCNLIEKAKRCNITGSRIVRIQSHLLNMCIDYLNSEECSCRIQIDFSHSKALLSLVRTVITSKPTCMLTVKEADYVSSLILKAFLHTVPSVIGEDVSLGQTLIVSAEGQRVSDSRVFPGLLIQISISHSRTIQFAKRTLGPFKVALFDVSMSGEVVDSGIGTWVVESGSCLEDWSLTQLMRVGKQLARDQVGLVLCQKVIHPILKQYLWEQDVMVEDRLGAALVEPLTKMTGAESISSYQRSIPANCYGKLKSWCVVKFGSKQFLHLIPVDDSPVCSLLLCNRSEAGLNELKVVCQTAEHVLRLTLKQPLGLLGGGCTEAHLTTYVRHKSCCVPDDALAELGCSRAQYRVVADCFCRSLDHTTSCLEHDGGESLVDSEYGHRWSVPLQTPLGTDWSQVVSNCACGLHGSHQDLLWTLLRNRSEVVNKGMGSAKPCTGVLPDRFLLDSFPVKLNALQVAVETANVILQLQYVIQAHN</sequence>
<dbReference type="SUPFAM" id="SSF48592">
    <property type="entry name" value="GroEL equatorial domain-like"/>
    <property type="match status" value="1"/>
</dbReference>
<dbReference type="Gene3D" id="3.30.260.10">
    <property type="entry name" value="TCP-1-like chaperonin intermediate domain"/>
    <property type="match status" value="1"/>
</dbReference>
<reference evidence="1" key="4">
    <citation type="submission" date="2025-08" db="UniProtKB">
        <authorList>
            <consortium name="Ensembl"/>
        </authorList>
    </citation>
    <scope>IDENTIFICATION</scope>
</reference>
<dbReference type="GeneID" id="103186435"/>
<dbReference type="GO" id="GO:0060271">
    <property type="term" value="P:cilium assembly"/>
    <property type="evidence" value="ECO:0007669"/>
    <property type="project" value="InterPro"/>
</dbReference>
<evidence type="ECO:0000313" key="1">
    <source>
        <dbReference type="Ensembl" id="ENSCMIP00000011411.1"/>
    </source>
</evidence>
<dbReference type="Proteomes" id="UP000314986">
    <property type="component" value="Unassembled WGS sequence"/>
</dbReference>
<dbReference type="Gene3D" id="1.10.560.10">
    <property type="entry name" value="GroEL-like equatorial domain"/>
    <property type="match status" value="1"/>
</dbReference>
<reference evidence="2" key="2">
    <citation type="journal article" date="2007" name="PLoS Biol.">
        <title>Survey sequencing and comparative analysis of the elephant shark (Callorhinchus milii) genome.</title>
        <authorList>
            <person name="Venkatesh B."/>
            <person name="Kirkness E.F."/>
            <person name="Loh Y.H."/>
            <person name="Halpern A.L."/>
            <person name="Lee A.P."/>
            <person name="Johnson J."/>
            <person name="Dandona N."/>
            <person name="Viswanathan L.D."/>
            <person name="Tay A."/>
            <person name="Venter J.C."/>
            <person name="Strausberg R.L."/>
            <person name="Brenner S."/>
        </authorList>
    </citation>
    <scope>NUCLEOTIDE SEQUENCE [LARGE SCALE GENOMIC DNA]</scope>
</reference>
<dbReference type="Gene3D" id="3.50.7.10">
    <property type="entry name" value="GroEL"/>
    <property type="match status" value="1"/>
</dbReference>
<dbReference type="InterPro" id="IPR027410">
    <property type="entry name" value="TCP-1-like_intermed_sf"/>
</dbReference>